<dbReference type="Gene3D" id="1.10.220.160">
    <property type="match status" value="1"/>
</dbReference>
<evidence type="ECO:0000313" key="9">
    <source>
        <dbReference type="Proteomes" id="UP001344447"/>
    </source>
</evidence>
<evidence type="ECO:0000256" key="2">
    <source>
        <dbReference type="ARBA" id="ARBA00022723"/>
    </source>
</evidence>
<dbReference type="Pfam" id="PF00856">
    <property type="entry name" value="SET"/>
    <property type="match status" value="1"/>
</dbReference>
<dbReference type="InterPro" id="IPR050869">
    <property type="entry name" value="H3K4_H4K5_MeTrfase"/>
</dbReference>
<dbReference type="InterPro" id="IPR046341">
    <property type="entry name" value="SET_dom_sf"/>
</dbReference>
<proteinExistence type="predicted"/>
<dbReference type="InterPro" id="IPR001214">
    <property type="entry name" value="SET_dom"/>
</dbReference>
<sequence>MNKLLIRKFCTNIKNEPTKPLVDNIYKFILKDNFKTVEIKDCKNNRGLFYNPIESPTQTLPIINPLTNKPNIIFKEEPFISYPSIIKSNENICDHCLKEIKKKEEIRQCEECKVIKYCSKECKEKSSIEYHSVLCKSTGSGFNYLEKHASIEKRRFPLLAGKILARMIMGYHLEKSSKSTWLPLQMLSFAKKPPPLEWKDDYLIFSRSLLKGMSESMKKKFDYDWFVRVMQILYLNTIGIDIDPNQQTTKMSSPESGIGLYLLTSFINHDCDPNTYIHFPDDHTMHLSPLKPINPGDEITISYTDTTKDIVDRRSQLFENYGFNCECKKCLNDLLIKRK</sequence>
<keyword evidence="4" id="KW-0862">Zinc</keyword>
<dbReference type="PROSITE" id="PS01360">
    <property type="entry name" value="ZF_MYND_1"/>
    <property type="match status" value="1"/>
</dbReference>
<dbReference type="SUPFAM" id="SSF82199">
    <property type="entry name" value="SET domain"/>
    <property type="match status" value="1"/>
</dbReference>
<dbReference type="GO" id="GO:0008270">
    <property type="term" value="F:zinc ion binding"/>
    <property type="evidence" value="ECO:0007669"/>
    <property type="project" value="UniProtKB-KW"/>
</dbReference>
<dbReference type="PROSITE" id="PS50865">
    <property type="entry name" value="ZF_MYND_2"/>
    <property type="match status" value="1"/>
</dbReference>
<dbReference type="CDD" id="cd20071">
    <property type="entry name" value="SET_SMYD"/>
    <property type="match status" value="1"/>
</dbReference>
<reference evidence="8 9" key="1">
    <citation type="submission" date="2023-11" db="EMBL/GenBank/DDBJ databases">
        <title>Dfirmibasis_genome.</title>
        <authorList>
            <person name="Edelbroek B."/>
            <person name="Kjellin J."/>
            <person name="Jerlstrom-Hultqvist J."/>
            <person name="Soderbom F."/>
        </authorList>
    </citation>
    <scope>NUCLEOTIDE SEQUENCE [LARGE SCALE GENOMIC DNA]</scope>
    <source>
        <strain evidence="8 9">TNS-C-14</strain>
    </source>
</reference>
<dbReference type="PANTHER" id="PTHR12197">
    <property type="entry name" value="HISTONE-LYSINE N-METHYLTRANSFERASE SMYD"/>
    <property type="match status" value="1"/>
</dbReference>
<accession>A0AAN7U9P2</accession>
<evidence type="ECO:0000256" key="1">
    <source>
        <dbReference type="ARBA" id="ARBA00004038"/>
    </source>
</evidence>
<evidence type="ECO:0000256" key="5">
    <source>
        <dbReference type="PROSITE-ProRule" id="PRU00134"/>
    </source>
</evidence>
<evidence type="ECO:0008006" key="10">
    <source>
        <dbReference type="Google" id="ProtNLM"/>
    </source>
</evidence>
<evidence type="ECO:0000259" key="7">
    <source>
        <dbReference type="PROSITE" id="PS50865"/>
    </source>
</evidence>
<dbReference type="Gene3D" id="2.170.270.10">
    <property type="entry name" value="SET domain"/>
    <property type="match status" value="1"/>
</dbReference>
<organism evidence="8 9">
    <name type="scientific">Dictyostelium firmibasis</name>
    <dbReference type="NCBI Taxonomy" id="79012"/>
    <lineage>
        <taxon>Eukaryota</taxon>
        <taxon>Amoebozoa</taxon>
        <taxon>Evosea</taxon>
        <taxon>Eumycetozoa</taxon>
        <taxon>Dictyostelia</taxon>
        <taxon>Dictyosteliales</taxon>
        <taxon>Dictyosteliaceae</taxon>
        <taxon>Dictyostelium</taxon>
    </lineage>
</organism>
<evidence type="ECO:0000259" key="6">
    <source>
        <dbReference type="PROSITE" id="PS50280"/>
    </source>
</evidence>
<comment type="function">
    <text evidence="1">Probable methyltransferase.</text>
</comment>
<protein>
    <recommendedName>
        <fullName evidence="10">SET domain-containing protein</fullName>
    </recommendedName>
</protein>
<evidence type="ECO:0000256" key="3">
    <source>
        <dbReference type="ARBA" id="ARBA00022771"/>
    </source>
</evidence>
<keyword evidence="9" id="KW-1185">Reference proteome</keyword>
<dbReference type="Proteomes" id="UP001344447">
    <property type="component" value="Unassembled WGS sequence"/>
</dbReference>
<keyword evidence="3 5" id="KW-0863">Zinc-finger</keyword>
<dbReference type="PROSITE" id="PS50280">
    <property type="entry name" value="SET"/>
    <property type="match status" value="1"/>
</dbReference>
<dbReference type="GO" id="GO:0005634">
    <property type="term" value="C:nucleus"/>
    <property type="evidence" value="ECO:0007669"/>
    <property type="project" value="TreeGrafter"/>
</dbReference>
<gene>
    <name evidence="8" type="ORF">RB653_003883</name>
</gene>
<evidence type="ECO:0000256" key="4">
    <source>
        <dbReference type="ARBA" id="ARBA00022833"/>
    </source>
</evidence>
<comment type="caution">
    <text evidence="8">The sequence shown here is derived from an EMBL/GenBank/DDBJ whole genome shotgun (WGS) entry which is preliminary data.</text>
</comment>
<dbReference type="EMBL" id="JAVFKY010000001">
    <property type="protein sequence ID" value="KAK5582300.1"/>
    <property type="molecule type" value="Genomic_DNA"/>
</dbReference>
<dbReference type="InterPro" id="IPR002893">
    <property type="entry name" value="Znf_MYND"/>
</dbReference>
<keyword evidence="2" id="KW-0479">Metal-binding</keyword>
<feature type="domain" description="SET" evidence="6">
    <location>
        <begin position="77"/>
        <end position="304"/>
    </location>
</feature>
<evidence type="ECO:0000313" key="8">
    <source>
        <dbReference type="EMBL" id="KAK5582300.1"/>
    </source>
</evidence>
<dbReference type="PANTHER" id="PTHR12197:SF211">
    <property type="entry name" value="SET AND MYND DOMAIN-CONTAINING PROTEIN DDB_G0292140-RELATED"/>
    <property type="match status" value="1"/>
</dbReference>
<dbReference type="AlphaFoldDB" id="A0AAN7U9P2"/>
<name>A0AAN7U9P2_9MYCE</name>
<dbReference type="Gene3D" id="6.10.140.2220">
    <property type="match status" value="1"/>
</dbReference>
<feature type="domain" description="MYND-type" evidence="7">
    <location>
        <begin position="93"/>
        <end position="135"/>
    </location>
</feature>